<dbReference type="Proteomes" id="UP001319200">
    <property type="component" value="Unassembled WGS sequence"/>
</dbReference>
<evidence type="ECO:0000256" key="1">
    <source>
        <dbReference type="ARBA" id="ARBA00004651"/>
    </source>
</evidence>
<feature type="transmembrane region" description="Helical" evidence="6">
    <location>
        <begin position="170"/>
        <end position="193"/>
    </location>
</feature>
<dbReference type="InterPro" id="IPR017039">
    <property type="entry name" value="Virul_fac_BrkB"/>
</dbReference>
<name>A0AAP2DTF7_9BACT</name>
<evidence type="ECO:0000313" key="8">
    <source>
        <dbReference type="Proteomes" id="UP001319200"/>
    </source>
</evidence>
<keyword evidence="8" id="KW-1185">Reference proteome</keyword>
<evidence type="ECO:0000256" key="6">
    <source>
        <dbReference type="SAM" id="Phobius"/>
    </source>
</evidence>
<keyword evidence="3 6" id="KW-0812">Transmembrane</keyword>
<feature type="transmembrane region" description="Helical" evidence="6">
    <location>
        <begin position="130"/>
        <end position="150"/>
    </location>
</feature>
<evidence type="ECO:0000256" key="3">
    <source>
        <dbReference type="ARBA" id="ARBA00022692"/>
    </source>
</evidence>
<dbReference type="GO" id="GO:0005886">
    <property type="term" value="C:plasma membrane"/>
    <property type="evidence" value="ECO:0007669"/>
    <property type="project" value="UniProtKB-SubCell"/>
</dbReference>
<comment type="subcellular location">
    <subcellularLocation>
        <location evidence="1">Cell membrane</location>
        <topology evidence="1">Multi-pass membrane protein</topology>
    </subcellularLocation>
</comment>
<keyword evidence="4 6" id="KW-1133">Transmembrane helix</keyword>
<dbReference type="AlphaFoldDB" id="A0AAP2DTF7"/>
<dbReference type="RefSeq" id="WP_254169580.1">
    <property type="nucleotide sequence ID" value="NZ_JAHESF010000050.1"/>
</dbReference>
<feature type="transmembrane region" description="Helical" evidence="6">
    <location>
        <begin position="205"/>
        <end position="224"/>
    </location>
</feature>
<comment type="caution">
    <text evidence="7">The sequence shown here is derived from an EMBL/GenBank/DDBJ whole genome shotgun (WGS) entry which is preliminary data.</text>
</comment>
<dbReference type="Pfam" id="PF03631">
    <property type="entry name" value="Virul_fac_BrkB"/>
    <property type="match status" value="1"/>
</dbReference>
<accession>A0AAP2DTF7</accession>
<proteinExistence type="predicted"/>
<feature type="transmembrane region" description="Helical" evidence="6">
    <location>
        <begin position="21"/>
        <end position="44"/>
    </location>
</feature>
<evidence type="ECO:0000256" key="4">
    <source>
        <dbReference type="ARBA" id="ARBA00022989"/>
    </source>
</evidence>
<evidence type="ECO:0000256" key="5">
    <source>
        <dbReference type="ARBA" id="ARBA00023136"/>
    </source>
</evidence>
<keyword evidence="5 6" id="KW-0472">Membrane</keyword>
<sequence>MALKEAFKLLSKKEPLVLSSSTAFFATFSISPIIIILISLFGLYPQSERINNHLFQSIGSIFGRETAWQIESIVNNFMSIEGNWFITLASGVFFIFVATTLLSVVKHAIQKIWHLRPKPRLRLKYHSRERGTLFGVIVFTGVLFLVSVVIDTSLGMSLDYLQAVWPGAAIVMVRVLNVLFSVIIVTIWFTVLFKILPEANISWDTAFNGGLLTGILFSIGKWLLHEVLVYARFATIFGASASFALLLLFVFYCSFILYYGAAFTYQYSEMNNAHICAGKYADEYEERVKEDVSSP</sequence>
<feature type="transmembrane region" description="Helical" evidence="6">
    <location>
        <begin position="236"/>
        <end position="260"/>
    </location>
</feature>
<dbReference type="PANTHER" id="PTHR30213">
    <property type="entry name" value="INNER MEMBRANE PROTEIN YHJD"/>
    <property type="match status" value="1"/>
</dbReference>
<evidence type="ECO:0000256" key="2">
    <source>
        <dbReference type="ARBA" id="ARBA00022475"/>
    </source>
</evidence>
<protein>
    <submittedName>
        <fullName evidence="7">YihY/virulence factor BrkB family protein</fullName>
    </submittedName>
</protein>
<evidence type="ECO:0000313" key="7">
    <source>
        <dbReference type="EMBL" id="MBT1700892.1"/>
    </source>
</evidence>
<dbReference type="PIRSF" id="PIRSF035875">
    <property type="entry name" value="RNase_BN"/>
    <property type="match status" value="1"/>
</dbReference>
<dbReference type="PANTHER" id="PTHR30213:SF1">
    <property type="entry name" value="INNER MEMBRANE PROTEIN YHJD"/>
    <property type="match status" value="1"/>
</dbReference>
<keyword evidence="2" id="KW-1003">Cell membrane</keyword>
<gene>
    <name evidence="7" type="ORF">KK083_28630</name>
</gene>
<organism evidence="7 8">
    <name type="scientific">Chryseosolibacter histidini</name>
    <dbReference type="NCBI Taxonomy" id="2782349"/>
    <lineage>
        <taxon>Bacteria</taxon>
        <taxon>Pseudomonadati</taxon>
        <taxon>Bacteroidota</taxon>
        <taxon>Cytophagia</taxon>
        <taxon>Cytophagales</taxon>
        <taxon>Chryseotaleaceae</taxon>
        <taxon>Chryseosolibacter</taxon>
    </lineage>
</organism>
<feature type="transmembrane region" description="Helical" evidence="6">
    <location>
        <begin position="84"/>
        <end position="109"/>
    </location>
</feature>
<dbReference type="EMBL" id="JAHESF010000050">
    <property type="protein sequence ID" value="MBT1700892.1"/>
    <property type="molecule type" value="Genomic_DNA"/>
</dbReference>
<reference evidence="7 8" key="1">
    <citation type="submission" date="2021-05" db="EMBL/GenBank/DDBJ databases">
        <title>A Polyphasic approach of four new species of the genus Ohtaekwangia: Ohtaekwangia histidinii sp. nov., Ohtaekwangia cretensis sp. nov., Ohtaekwangia indiensis sp. nov., Ohtaekwangia reichenbachii sp. nov. from diverse environment.</title>
        <authorList>
            <person name="Octaviana S."/>
        </authorList>
    </citation>
    <scope>NUCLEOTIDE SEQUENCE [LARGE SCALE GENOMIC DNA]</scope>
    <source>
        <strain evidence="7 8">PWU4</strain>
    </source>
</reference>